<dbReference type="PROSITE" id="PS51037">
    <property type="entry name" value="YEATS"/>
    <property type="match status" value="1"/>
</dbReference>
<evidence type="ECO:0000256" key="1">
    <source>
        <dbReference type="ARBA" id="ARBA00023242"/>
    </source>
</evidence>
<dbReference type="PANTHER" id="PTHR23195">
    <property type="entry name" value="YEATS DOMAIN"/>
    <property type="match status" value="1"/>
</dbReference>
<evidence type="ECO:0000256" key="3">
    <source>
        <dbReference type="SAM" id="MobiDB-lite"/>
    </source>
</evidence>
<dbReference type="Pfam" id="PF22951">
    <property type="entry name" value="3HBD"/>
    <property type="match status" value="1"/>
</dbReference>
<dbReference type="Gene3D" id="2.60.40.1970">
    <property type="entry name" value="YEATS domain"/>
    <property type="match status" value="1"/>
</dbReference>
<evidence type="ECO:0000313" key="6">
    <source>
        <dbReference type="Proteomes" id="UP001431783"/>
    </source>
</evidence>
<evidence type="ECO:0000256" key="2">
    <source>
        <dbReference type="PROSITE-ProRule" id="PRU00376"/>
    </source>
</evidence>
<dbReference type="CDD" id="cd16907">
    <property type="entry name" value="YEATS_YEATS2_like"/>
    <property type="match status" value="1"/>
</dbReference>
<accession>A0AAW1U2U6</accession>
<proteinExistence type="predicted"/>
<reference evidence="5 6" key="1">
    <citation type="submission" date="2023-03" db="EMBL/GenBank/DDBJ databases">
        <title>Genome insight into feeding habits of ladybird beetles.</title>
        <authorList>
            <person name="Li H.-S."/>
            <person name="Huang Y.-H."/>
            <person name="Pang H."/>
        </authorList>
    </citation>
    <scope>NUCLEOTIDE SEQUENCE [LARGE SCALE GENOMIC DNA]</scope>
    <source>
        <strain evidence="5">SYSU_2023b</strain>
        <tissue evidence="5">Whole body</tissue>
    </source>
</reference>
<dbReference type="InterPro" id="IPR038704">
    <property type="entry name" value="YEAST_sf"/>
</dbReference>
<feature type="compositionally biased region" description="Polar residues" evidence="3">
    <location>
        <begin position="469"/>
        <end position="479"/>
    </location>
</feature>
<name>A0AAW1U2U6_9CUCU</name>
<evidence type="ECO:0000259" key="4">
    <source>
        <dbReference type="PROSITE" id="PS51037"/>
    </source>
</evidence>
<dbReference type="GO" id="GO:0005634">
    <property type="term" value="C:nucleus"/>
    <property type="evidence" value="ECO:0007669"/>
    <property type="project" value="UniProtKB-SubCell"/>
</dbReference>
<evidence type="ECO:0000313" key="5">
    <source>
        <dbReference type="EMBL" id="KAK9874989.1"/>
    </source>
</evidence>
<feature type="domain" description="YEATS" evidence="4">
    <location>
        <begin position="182"/>
        <end position="328"/>
    </location>
</feature>
<dbReference type="InterPro" id="IPR055127">
    <property type="entry name" value="YEATS2_3HBD"/>
</dbReference>
<keyword evidence="1 2" id="KW-0539">Nucleus</keyword>
<organism evidence="5 6">
    <name type="scientific">Henosepilachna vigintioctopunctata</name>
    <dbReference type="NCBI Taxonomy" id="420089"/>
    <lineage>
        <taxon>Eukaryota</taxon>
        <taxon>Metazoa</taxon>
        <taxon>Ecdysozoa</taxon>
        <taxon>Arthropoda</taxon>
        <taxon>Hexapoda</taxon>
        <taxon>Insecta</taxon>
        <taxon>Pterygota</taxon>
        <taxon>Neoptera</taxon>
        <taxon>Endopterygota</taxon>
        <taxon>Coleoptera</taxon>
        <taxon>Polyphaga</taxon>
        <taxon>Cucujiformia</taxon>
        <taxon>Coccinelloidea</taxon>
        <taxon>Coccinellidae</taxon>
        <taxon>Epilachninae</taxon>
        <taxon>Epilachnini</taxon>
        <taxon>Henosepilachna</taxon>
    </lineage>
</organism>
<dbReference type="Proteomes" id="UP001431783">
    <property type="component" value="Unassembled WGS sequence"/>
</dbReference>
<dbReference type="EMBL" id="JARQZJ010000032">
    <property type="protein sequence ID" value="KAK9874989.1"/>
    <property type="molecule type" value="Genomic_DNA"/>
</dbReference>
<sequence>MDTYNYDKKADPDYSSNHIAVKRAEKLKEDSVDPVQKFKEIITEEFNKDLSNRQNQIEDIEQQIYKTQKLLHLLKYVLISSYYNRKELEYNGSEDSVLKADTPYLFDQNRIHPALKKLLGKNSSAPDFAMCRSARRNKAGHKSNLLVENLNDTSIKDSGPISNKYVSSHSTDGSSTNNSGIARNRQKINKKIIVGNISKWMNSYEEDNLTHKWMMYVRGPKENPDVSHFIDKVVFHLHPSYKPHDVVEVSESPFHLSRRGWGEFPIKVQIHFKCTLNKPVYILHNLKLDKTYSGRQTLGKETIIDLYLYDDKISGIMQDDEEVNLTENPTKIQKNEDMKKHEIIAFSDICEKVESEDGLFTQIKEETVSNFEHDYCSENVKPNINHDDKHHIEPLNPDHTYSYPPSHQYLNIDGLEKIKPDTQEHIKQEECSLIYGLDESYTATNEELSKKEPLYYKKAIVYTKKNQQEKAPQNQSKSSTVKRKSQESLLKKMFNSKIASQLSTIPNASSNIDGHQSCSNENAQNIVTADQFQISLNQRKDLNLPRFKNMGEALSYLFKRIPLVNELTESSKFKYSYPFTTSSMKEYLSWNSAKQSSAEWTRAKVIKNILEKEDIYEQQKWTTRALMLYGRSHGYTPKSKISILKKNSVEVRLINFCFKVSIDLPLNPHKFTVEVPVDVVNESDTLESKRLKLSTIDVSDPKLKTHCAYVREEALECGVVLKNEAIDENIVFNGGERMILEAVKCLADHLVRRSLHYAISDGSYKDDTAEISVAHVQKAKLDRKEFAALAEFKMKQTKLKYLYH</sequence>
<gene>
    <name evidence="5" type="ORF">WA026_005804</name>
</gene>
<protein>
    <recommendedName>
        <fullName evidence="4">YEATS domain-containing protein</fullName>
    </recommendedName>
</protein>
<dbReference type="InterPro" id="IPR005033">
    <property type="entry name" value="YEATS"/>
</dbReference>
<dbReference type="Pfam" id="PF03366">
    <property type="entry name" value="YEATS"/>
    <property type="match status" value="1"/>
</dbReference>
<dbReference type="GO" id="GO:0006355">
    <property type="term" value="P:regulation of DNA-templated transcription"/>
    <property type="evidence" value="ECO:0007669"/>
    <property type="project" value="InterPro"/>
</dbReference>
<feature type="region of interest" description="Disordered" evidence="3">
    <location>
        <begin position="465"/>
        <end position="485"/>
    </location>
</feature>
<comment type="subcellular location">
    <subcellularLocation>
        <location evidence="2">Nucleus</location>
    </subcellularLocation>
</comment>
<dbReference type="InterPro" id="IPR055129">
    <property type="entry name" value="YEATS_dom"/>
</dbReference>
<keyword evidence="6" id="KW-1185">Reference proteome</keyword>
<dbReference type="AlphaFoldDB" id="A0AAW1U2U6"/>
<comment type="caution">
    <text evidence="5">The sequence shown here is derived from an EMBL/GenBank/DDBJ whole genome shotgun (WGS) entry which is preliminary data.</text>
</comment>